<comment type="caution">
    <text evidence="1">The sequence shown here is derived from an EMBL/GenBank/DDBJ whole genome shotgun (WGS) entry which is preliminary data.</text>
</comment>
<keyword evidence="2" id="KW-1185">Reference proteome</keyword>
<proteinExistence type="predicted"/>
<sequence>MNSLGVKLPLASLHHLGAFIPVRSEVSHKAFDHVKVFQEAHWHNLTSKLGGKAFNNFKTLNCKDVGGSRSIVESRATLRIRTSDEEVRNQKPFTAIPIPYVTVTLDPQGKVKPEVKNEMFDNITERGMEPVLVGDIE</sequence>
<name>A0A4Z1KHH0_9HELO</name>
<dbReference type="Proteomes" id="UP000297280">
    <property type="component" value="Unassembled WGS sequence"/>
</dbReference>
<protein>
    <submittedName>
        <fullName evidence="1">Uncharacterized protein</fullName>
    </submittedName>
</protein>
<reference evidence="1 2" key="1">
    <citation type="submission" date="2017-12" db="EMBL/GenBank/DDBJ databases">
        <title>Comparative genomics of Botrytis spp.</title>
        <authorList>
            <person name="Valero-Jimenez C.A."/>
            <person name="Tapia P."/>
            <person name="Veloso J."/>
            <person name="Silva-Moreno E."/>
            <person name="Staats M."/>
            <person name="Valdes J.H."/>
            <person name="Van Kan J.A.L."/>
        </authorList>
    </citation>
    <scope>NUCLEOTIDE SEQUENCE [LARGE SCALE GENOMIC DNA]</scope>
    <source>
        <strain evidence="1 2">MUCL3349</strain>
    </source>
</reference>
<organism evidence="1 2">
    <name type="scientific">Botrytis porri</name>
    <dbReference type="NCBI Taxonomy" id="87229"/>
    <lineage>
        <taxon>Eukaryota</taxon>
        <taxon>Fungi</taxon>
        <taxon>Dikarya</taxon>
        <taxon>Ascomycota</taxon>
        <taxon>Pezizomycotina</taxon>
        <taxon>Leotiomycetes</taxon>
        <taxon>Helotiales</taxon>
        <taxon>Sclerotiniaceae</taxon>
        <taxon>Botrytis</taxon>
    </lineage>
</organism>
<accession>A0A4Z1KHH0</accession>
<gene>
    <name evidence="1" type="ORF">BPOR_1572g00010</name>
</gene>
<evidence type="ECO:0000313" key="2">
    <source>
        <dbReference type="Proteomes" id="UP000297280"/>
    </source>
</evidence>
<evidence type="ECO:0000313" key="1">
    <source>
        <dbReference type="EMBL" id="TGO80887.1"/>
    </source>
</evidence>
<dbReference type="EMBL" id="PQXO01001562">
    <property type="protein sequence ID" value="TGO80887.1"/>
    <property type="molecule type" value="Genomic_DNA"/>
</dbReference>
<dbReference type="AlphaFoldDB" id="A0A4Z1KHH0"/>